<dbReference type="AlphaFoldDB" id="A0A2C9D7I0"/>
<dbReference type="GO" id="GO:0034040">
    <property type="term" value="F:ATPase-coupled lipid transmembrane transporter activity"/>
    <property type="evidence" value="ECO:0007669"/>
    <property type="project" value="TreeGrafter"/>
</dbReference>
<dbReference type="PROSITE" id="PS50929">
    <property type="entry name" value="ABC_TM1F"/>
    <property type="match status" value="1"/>
</dbReference>
<dbReference type="PANTHER" id="PTHR24221:SF248">
    <property type="entry name" value="ABC TRANSPORTER TRANSMEMBRANE REGION"/>
    <property type="match status" value="1"/>
</dbReference>
<dbReference type="InterPro" id="IPR017871">
    <property type="entry name" value="ABC_transporter-like_CS"/>
</dbReference>
<protein>
    <submittedName>
        <fullName evidence="12">Type I secretion system ATP-binding protein PrsD</fullName>
    </submittedName>
</protein>
<dbReference type="Gene3D" id="1.20.1560.10">
    <property type="entry name" value="ABC transporter type 1, transmembrane domain"/>
    <property type="match status" value="1"/>
</dbReference>
<dbReference type="GO" id="GO:0030253">
    <property type="term" value="P:protein secretion by the type I secretion system"/>
    <property type="evidence" value="ECO:0007669"/>
    <property type="project" value="InterPro"/>
</dbReference>
<keyword evidence="3 9" id="KW-0812">Transmembrane</keyword>
<feature type="domain" description="ABC transmembrane type-1" evidence="11">
    <location>
        <begin position="39"/>
        <end position="314"/>
    </location>
</feature>
<feature type="transmembrane region" description="Helical" evidence="9">
    <location>
        <begin position="171"/>
        <end position="188"/>
    </location>
</feature>
<dbReference type="GO" id="GO:0005886">
    <property type="term" value="C:plasma membrane"/>
    <property type="evidence" value="ECO:0007669"/>
    <property type="project" value="UniProtKB-SubCell"/>
</dbReference>
<evidence type="ECO:0000256" key="6">
    <source>
        <dbReference type="ARBA" id="ARBA00022989"/>
    </source>
</evidence>
<evidence type="ECO:0000256" key="2">
    <source>
        <dbReference type="ARBA" id="ARBA00005417"/>
    </source>
</evidence>
<dbReference type="Gene3D" id="3.40.50.300">
    <property type="entry name" value="P-loop containing nucleotide triphosphate hydrolases"/>
    <property type="match status" value="1"/>
</dbReference>
<evidence type="ECO:0000256" key="4">
    <source>
        <dbReference type="ARBA" id="ARBA00022741"/>
    </source>
</evidence>
<feature type="transmembrane region" description="Helical" evidence="9">
    <location>
        <begin position="74"/>
        <end position="91"/>
    </location>
</feature>
<accession>A0A2C9D7I0</accession>
<feature type="transmembrane region" description="Helical" evidence="9">
    <location>
        <begin position="268"/>
        <end position="294"/>
    </location>
</feature>
<evidence type="ECO:0000256" key="7">
    <source>
        <dbReference type="ARBA" id="ARBA00023136"/>
    </source>
</evidence>
<dbReference type="InterPro" id="IPR011527">
    <property type="entry name" value="ABC1_TM_dom"/>
</dbReference>
<evidence type="ECO:0000259" key="10">
    <source>
        <dbReference type="PROSITE" id="PS50893"/>
    </source>
</evidence>
<comment type="subcellular location">
    <subcellularLocation>
        <location evidence="1">Cell membrane</location>
        <topology evidence="1">Multi-pass membrane protein</topology>
    </subcellularLocation>
</comment>
<dbReference type="InterPro" id="IPR027417">
    <property type="entry name" value="P-loop_NTPase"/>
</dbReference>
<dbReference type="PROSITE" id="PS00211">
    <property type="entry name" value="ABC_TRANSPORTER_1"/>
    <property type="match status" value="1"/>
</dbReference>
<dbReference type="InterPro" id="IPR010128">
    <property type="entry name" value="ATPase_T1SS_PrtD-like"/>
</dbReference>
<evidence type="ECO:0000256" key="3">
    <source>
        <dbReference type="ARBA" id="ARBA00022692"/>
    </source>
</evidence>
<dbReference type="InterPro" id="IPR036640">
    <property type="entry name" value="ABC1_TM_sf"/>
</dbReference>
<dbReference type="GO" id="GO:0005524">
    <property type="term" value="F:ATP binding"/>
    <property type="evidence" value="ECO:0007669"/>
    <property type="project" value="UniProtKB-KW"/>
</dbReference>
<dbReference type="SUPFAM" id="SSF90123">
    <property type="entry name" value="ABC transporter transmembrane region"/>
    <property type="match status" value="1"/>
</dbReference>
<dbReference type="GO" id="GO:0030256">
    <property type="term" value="C:type I protein secretion system complex"/>
    <property type="evidence" value="ECO:0007669"/>
    <property type="project" value="InterPro"/>
</dbReference>
<evidence type="ECO:0000256" key="5">
    <source>
        <dbReference type="ARBA" id="ARBA00022840"/>
    </source>
</evidence>
<dbReference type="InterPro" id="IPR003439">
    <property type="entry name" value="ABC_transporter-like_ATP-bd"/>
</dbReference>
<evidence type="ECO:0000313" key="13">
    <source>
        <dbReference type="Proteomes" id="UP000223606"/>
    </source>
</evidence>
<keyword evidence="6 9" id="KW-1133">Transmembrane helix</keyword>
<evidence type="ECO:0000313" key="12">
    <source>
        <dbReference type="EMBL" id="SON55495.1"/>
    </source>
</evidence>
<keyword evidence="5 12" id="KW-0067">ATP-binding</keyword>
<dbReference type="PROSITE" id="PS50893">
    <property type="entry name" value="ABC_TRANSPORTER_2"/>
    <property type="match status" value="1"/>
</dbReference>
<keyword evidence="7 9" id="KW-0472">Membrane</keyword>
<evidence type="ECO:0000256" key="1">
    <source>
        <dbReference type="ARBA" id="ARBA00004651"/>
    </source>
</evidence>
<dbReference type="OrthoDB" id="9808328at2"/>
<dbReference type="PANTHER" id="PTHR24221">
    <property type="entry name" value="ATP-BINDING CASSETTE SUB-FAMILY B"/>
    <property type="match status" value="1"/>
</dbReference>
<dbReference type="Pfam" id="PF00005">
    <property type="entry name" value="ABC_tran"/>
    <property type="match status" value="1"/>
</dbReference>
<reference evidence="13" key="1">
    <citation type="submission" date="2017-09" db="EMBL/GenBank/DDBJ databases">
        <title>Genome sequence of Nannocystis excedens DSM 71.</title>
        <authorList>
            <person name="Blom J."/>
        </authorList>
    </citation>
    <scope>NUCLEOTIDE SEQUENCE [LARGE SCALE GENOMIC DNA]</scope>
    <source>
        <strain evidence="13">type strain: E19</strain>
    </source>
</reference>
<keyword evidence="13" id="KW-1185">Reference proteome</keyword>
<organism evidence="12 13">
    <name type="scientific">Hartmannibacter diazotrophicus</name>
    <dbReference type="NCBI Taxonomy" id="1482074"/>
    <lineage>
        <taxon>Bacteria</taxon>
        <taxon>Pseudomonadati</taxon>
        <taxon>Pseudomonadota</taxon>
        <taxon>Alphaproteobacteria</taxon>
        <taxon>Hyphomicrobiales</taxon>
        <taxon>Pleomorphomonadaceae</taxon>
        <taxon>Hartmannibacter</taxon>
    </lineage>
</organism>
<keyword evidence="4" id="KW-0547">Nucleotide-binding</keyword>
<dbReference type="SMART" id="SM00382">
    <property type="entry name" value="AAA"/>
    <property type="match status" value="1"/>
</dbReference>
<dbReference type="InterPro" id="IPR039421">
    <property type="entry name" value="Type_1_exporter"/>
</dbReference>
<dbReference type="EMBL" id="LT960614">
    <property type="protein sequence ID" value="SON55495.1"/>
    <property type="molecule type" value="Genomic_DNA"/>
</dbReference>
<proteinExistence type="inferred from homology"/>
<dbReference type="Proteomes" id="UP000223606">
    <property type="component" value="Chromosome 1"/>
</dbReference>
<evidence type="ECO:0000256" key="9">
    <source>
        <dbReference type="SAM" id="Phobius"/>
    </source>
</evidence>
<sequence>MGWFRPSRPASHDSGTAPSAEEQGISATGQGLFRAHLTWLLVFSIAANLLALAMPIHLAQIYDKVLPSKSMETLFYLTIVILFALALFGLLESLKARIAQRLSAKYELAVAPVLAAGAFQRRQTASADPIGALKDVATVRQTLSSRSFIGLFDLPFAPAFLLILFVVHPLLAWIALGGGLLLVASAVGNEWKTRKRQDEATRLQAEASRSISEALHRADDVHAMGMSEAVLGRWNSRALQGAGGVDAVAALNASFFGLVRFLRQALQIIILGAGAYLVLVDHLSAGLIFAASIVSGKALLPIENVIGGWRQLATARSAYRRVEKELATRAAPDRRTMRLKAPKGVVDVAGIGLAAGGDITRKPVLAGISFSAQPGQILVIVGPSGAGKSTLLRILSGSLSATAGHVRVDGFDLVQWNREQLGRHTGYVGQDIAFFDGTIAENIARFVPDATDEEIIEAAELAGAHEFVGTLADGYNTVIGQSGIRLSGGQRQRIALARAFFRDPEMLLLDEPDAHLDSQGEAALRTALAAARDRGRTIVVVTQRTPLLEICDQVLLLRDGRVAAFGPARDVLKPKVVQPAPGQIPAHAVKHAAPALGEPGAPPHVQAR</sequence>
<evidence type="ECO:0000256" key="8">
    <source>
        <dbReference type="SAM" id="MobiDB-lite"/>
    </source>
</evidence>
<feature type="transmembrane region" description="Helical" evidence="9">
    <location>
        <begin position="148"/>
        <end position="165"/>
    </location>
</feature>
<evidence type="ECO:0000259" key="11">
    <source>
        <dbReference type="PROSITE" id="PS50929"/>
    </source>
</evidence>
<dbReference type="KEGG" id="hdi:HDIA_1954"/>
<dbReference type="InterPro" id="IPR003593">
    <property type="entry name" value="AAA+_ATPase"/>
</dbReference>
<dbReference type="GO" id="GO:0016887">
    <property type="term" value="F:ATP hydrolysis activity"/>
    <property type="evidence" value="ECO:0007669"/>
    <property type="project" value="InterPro"/>
</dbReference>
<feature type="domain" description="ABC transporter" evidence="10">
    <location>
        <begin position="346"/>
        <end position="584"/>
    </location>
</feature>
<comment type="similarity">
    <text evidence="2">Belongs to the ABC transporter superfamily.</text>
</comment>
<dbReference type="GO" id="GO:0140359">
    <property type="term" value="F:ABC-type transporter activity"/>
    <property type="evidence" value="ECO:0007669"/>
    <property type="project" value="InterPro"/>
</dbReference>
<dbReference type="SUPFAM" id="SSF52540">
    <property type="entry name" value="P-loop containing nucleoside triphosphate hydrolases"/>
    <property type="match status" value="1"/>
</dbReference>
<feature type="region of interest" description="Disordered" evidence="8">
    <location>
        <begin position="1"/>
        <end position="22"/>
    </location>
</feature>
<feature type="transmembrane region" description="Helical" evidence="9">
    <location>
        <begin position="39"/>
        <end position="62"/>
    </location>
</feature>
<name>A0A2C9D7I0_9HYPH</name>
<dbReference type="Pfam" id="PF00664">
    <property type="entry name" value="ABC_membrane"/>
    <property type="match status" value="1"/>
</dbReference>
<gene>
    <name evidence="12" type="primary">prsD_1</name>
    <name evidence="12" type="ORF">HDIA_1954</name>
</gene>
<dbReference type="NCBIfam" id="TIGR01842">
    <property type="entry name" value="type_I_sec_PrtD"/>
    <property type="match status" value="1"/>
</dbReference>